<comment type="subcellular location">
    <subcellularLocation>
        <location evidence="1">Membrane</location>
        <topology evidence="1">Multi-pass membrane protein</topology>
    </subcellularLocation>
</comment>
<evidence type="ECO:0000256" key="7">
    <source>
        <dbReference type="SAM" id="MobiDB-lite"/>
    </source>
</evidence>
<protein>
    <submittedName>
        <fullName evidence="9">Uncharacterized protein</fullName>
    </submittedName>
</protein>
<dbReference type="PANTHER" id="PTHR19444">
    <property type="entry name" value="UNC-93 RELATED"/>
    <property type="match status" value="1"/>
</dbReference>
<dbReference type="Gene3D" id="1.20.1250.20">
    <property type="entry name" value="MFS general substrate transporter like domains"/>
    <property type="match status" value="1"/>
</dbReference>
<dbReference type="Proteomes" id="UP000218231">
    <property type="component" value="Unassembled WGS sequence"/>
</dbReference>
<evidence type="ECO:0000256" key="2">
    <source>
        <dbReference type="ARBA" id="ARBA00009172"/>
    </source>
</evidence>
<dbReference type="Pfam" id="PF17175">
    <property type="entry name" value="MOLO1"/>
    <property type="match status" value="1"/>
</dbReference>
<evidence type="ECO:0000256" key="1">
    <source>
        <dbReference type="ARBA" id="ARBA00004141"/>
    </source>
</evidence>
<dbReference type="GO" id="GO:0006937">
    <property type="term" value="P:regulation of muscle contraction"/>
    <property type="evidence" value="ECO:0007669"/>
    <property type="project" value="TreeGrafter"/>
</dbReference>
<keyword evidence="4 8" id="KW-1133">Transmembrane helix</keyword>
<feature type="transmembrane region" description="Helical" evidence="8">
    <location>
        <begin position="501"/>
        <end position="525"/>
    </location>
</feature>
<dbReference type="GO" id="GO:0055120">
    <property type="term" value="C:striated muscle dense body"/>
    <property type="evidence" value="ECO:0007669"/>
    <property type="project" value="TreeGrafter"/>
</dbReference>
<evidence type="ECO:0000313" key="10">
    <source>
        <dbReference type="Proteomes" id="UP000218231"/>
    </source>
</evidence>
<sequence length="1020" mass="114587">MGDTNAWDMAEQSDKKRSRSPSKASRVESELLLPIDDAELQALGLASKEQIVEAANKEIVEEKKRRSKSRSPALDSLRRVTRNALEKVGVIMKKRDDAIPCMKATEIGSLPLDDYCKRPIEFFQEPKPFFFHDFGVSKLHQKDEPERCAYLFRGSSFEDDNEELAKQEKKLEYDAYCPVHGSRRRLNRRRLVTMQSIMSSVDQDDHEAELAILCSQEFVAKLIRKRKRELLTGREKMKVQKVMQKIEHNLWIISLSFLFLFTAFHGLQNLQTSINNEMGSDCLAVLYISLALSSVVIPPFMINRLGCKLTIIASMFIYVLYLFINFRPSYYSLIPASILCGAAASSLWGAKCVYITEMGIRFAKLNIEAQNTVIVRFFGYFFMVHHCGQVVGNLISSYILTAAMKRDQPLDEIYETCGHAFPSNLSGLSHIATNNLQRPPQSAYVSVILTYIGCAIVAVMIVAMFLNALHRDVISRNKAPSFNPELLKLTLKNFSSIQSMLLVPLTLFNGFEQAFIVAVFSKAYVACGLGISQLGFVLAAFGLADAICSIVFGPLIKLFGRMPLFVFGAVVNLLMIATLMIWPVNPADEAIFYVVACVWGMADGVWNTQINGFWIALVGKESLHFAFTTYRLWESVGMAMAMLLIRVLSVEQFLYCLFVLLLVGMCGYVLIEMYDEVEMRLILCLFCLIYCVLSQYTSQTFPDPRADPLTCRVAFPSPVCDPSAVITDEERARLVQRVNQLIAVTSGIRNTSPSCASQPEKNLEIIIAVIDKIGVLPNSAADIEKFANNLKRRYQHFQDVGACDTTVLIVNSKQDRQVFTVAGRDARISKETLKSAFERNIGYFKAGRYALGLERMIEIIVAAYSNSHIVQVPGPETFPPVTENIEQPAPFRAAGLPTSSQTDLNQLSVISTQVEEDDKIWVRIMQEAVVRCGQNENLIAQHVRAVVENAMQLSLKLISDPHYDSIEQEVEGNKEIIGVRDRAWEKATSNFILPIYHKYKSLIYTTSAVGVCPAVNRPLW</sequence>
<dbReference type="InterPro" id="IPR051951">
    <property type="entry name" value="UNC-93_regulatory"/>
</dbReference>
<name>A0A2A2LNY5_9BILA</name>
<evidence type="ECO:0000256" key="3">
    <source>
        <dbReference type="ARBA" id="ARBA00022692"/>
    </source>
</evidence>
<comment type="caution">
    <text evidence="9">The sequence shown here is derived from an EMBL/GenBank/DDBJ whole genome shotgun (WGS) entry which is preliminary data.</text>
</comment>
<feature type="region of interest" description="Disordered" evidence="7">
    <location>
        <begin position="1"/>
        <end position="28"/>
    </location>
</feature>
<evidence type="ECO:0000256" key="4">
    <source>
        <dbReference type="ARBA" id="ARBA00022989"/>
    </source>
</evidence>
<evidence type="ECO:0000313" key="9">
    <source>
        <dbReference type="EMBL" id="PAV87765.1"/>
    </source>
</evidence>
<gene>
    <name evidence="9" type="ORF">WR25_03796</name>
</gene>
<evidence type="ECO:0000256" key="6">
    <source>
        <dbReference type="ARBA" id="ARBA00023180"/>
    </source>
</evidence>
<dbReference type="OrthoDB" id="5864217at2759"/>
<dbReference type="Gene3D" id="3.10.310.50">
    <property type="match status" value="1"/>
</dbReference>
<feature type="transmembrane region" description="Helical" evidence="8">
    <location>
        <begin position="531"/>
        <end position="552"/>
    </location>
</feature>
<feature type="transmembrane region" description="Helical" evidence="8">
    <location>
        <begin position="246"/>
        <end position="264"/>
    </location>
</feature>
<keyword evidence="5 8" id="KW-0472">Membrane</keyword>
<keyword evidence="10" id="KW-1185">Reference proteome</keyword>
<dbReference type="FunFam" id="1.20.1250.20:FF:000290">
    <property type="entry name" value="Unc-93 homolog A"/>
    <property type="match status" value="1"/>
</dbReference>
<dbReference type="InterPro" id="IPR033438">
    <property type="entry name" value="MOLO1"/>
</dbReference>
<dbReference type="AlphaFoldDB" id="A0A2A2LNY5"/>
<dbReference type="GO" id="GO:0005892">
    <property type="term" value="C:acetylcholine-gated channel complex"/>
    <property type="evidence" value="ECO:0007669"/>
    <property type="project" value="InterPro"/>
</dbReference>
<comment type="similarity">
    <text evidence="2">Belongs to the unc-93 family.</text>
</comment>
<evidence type="ECO:0000256" key="8">
    <source>
        <dbReference type="SAM" id="Phobius"/>
    </source>
</evidence>
<evidence type="ECO:0000256" key="5">
    <source>
        <dbReference type="ARBA" id="ARBA00023136"/>
    </source>
</evidence>
<dbReference type="PANTHER" id="PTHR19444:SF13">
    <property type="entry name" value="PROTEIN UNC-93 HOMOLOG A"/>
    <property type="match status" value="1"/>
</dbReference>
<dbReference type="STRING" id="2018661.A0A2A2LNY5"/>
<keyword evidence="6" id="KW-0325">Glycoprotein</keyword>
<dbReference type="GO" id="GO:0043266">
    <property type="term" value="P:regulation of potassium ion transport"/>
    <property type="evidence" value="ECO:0007669"/>
    <property type="project" value="TreeGrafter"/>
</dbReference>
<feature type="transmembrane region" description="Helical" evidence="8">
    <location>
        <begin position="678"/>
        <end position="696"/>
    </location>
</feature>
<dbReference type="Pfam" id="PF05978">
    <property type="entry name" value="UNC-93"/>
    <property type="match status" value="1"/>
</dbReference>
<feature type="transmembrane region" description="Helical" evidence="8">
    <location>
        <begin position="284"/>
        <end position="302"/>
    </location>
</feature>
<dbReference type="InterPro" id="IPR036259">
    <property type="entry name" value="MFS_trans_sf"/>
</dbReference>
<feature type="transmembrane region" description="Helical" evidence="8">
    <location>
        <begin position="652"/>
        <end position="671"/>
    </location>
</feature>
<proteinExistence type="inferred from homology"/>
<organism evidence="9 10">
    <name type="scientific">Diploscapter pachys</name>
    <dbReference type="NCBI Taxonomy" id="2018661"/>
    <lineage>
        <taxon>Eukaryota</taxon>
        <taxon>Metazoa</taxon>
        <taxon>Ecdysozoa</taxon>
        <taxon>Nematoda</taxon>
        <taxon>Chromadorea</taxon>
        <taxon>Rhabditida</taxon>
        <taxon>Rhabditina</taxon>
        <taxon>Rhabditomorpha</taxon>
        <taxon>Rhabditoidea</taxon>
        <taxon>Rhabditidae</taxon>
        <taxon>Diploscapter</taxon>
    </lineage>
</organism>
<feature type="transmembrane region" description="Helical" evidence="8">
    <location>
        <begin position="309"/>
        <end position="326"/>
    </location>
</feature>
<dbReference type="GO" id="GO:0015459">
    <property type="term" value="F:potassium channel regulator activity"/>
    <property type="evidence" value="ECO:0007669"/>
    <property type="project" value="TreeGrafter"/>
</dbReference>
<feature type="transmembrane region" description="Helical" evidence="8">
    <location>
        <begin position="443"/>
        <end position="469"/>
    </location>
</feature>
<accession>A0A2A2LNY5</accession>
<keyword evidence="3 8" id="KW-0812">Transmembrane</keyword>
<dbReference type="InterPro" id="IPR010291">
    <property type="entry name" value="Ion_channel_UNC-93"/>
</dbReference>
<dbReference type="EMBL" id="LIAE01006552">
    <property type="protein sequence ID" value="PAV87765.1"/>
    <property type="molecule type" value="Genomic_DNA"/>
</dbReference>
<reference evidence="9 10" key="1">
    <citation type="journal article" date="2017" name="Curr. Biol.">
        <title>Genome architecture and evolution of a unichromosomal asexual nematode.</title>
        <authorList>
            <person name="Fradin H."/>
            <person name="Zegar C."/>
            <person name="Gutwein M."/>
            <person name="Lucas J."/>
            <person name="Kovtun M."/>
            <person name="Corcoran D."/>
            <person name="Baugh L.R."/>
            <person name="Kiontke K."/>
            <person name="Gunsalus K."/>
            <person name="Fitch D.H."/>
            <person name="Piano F."/>
        </authorList>
    </citation>
    <scope>NUCLEOTIDE SEQUENCE [LARGE SCALE GENOMIC DNA]</scope>
    <source>
        <strain evidence="9">PF1309</strain>
    </source>
</reference>
<feature type="transmembrane region" description="Helical" evidence="8">
    <location>
        <begin position="332"/>
        <end position="356"/>
    </location>
</feature>
<feature type="transmembrane region" description="Helical" evidence="8">
    <location>
        <begin position="564"/>
        <end position="584"/>
    </location>
</feature>
<feature type="transmembrane region" description="Helical" evidence="8">
    <location>
        <begin position="377"/>
        <end position="400"/>
    </location>
</feature>
<dbReference type="SUPFAM" id="SSF103473">
    <property type="entry name" value="MFS general substrate transporter"/>
    <property type="match status" value="1"/>
</dbReference>